<dbReference type="Proteomes" id="UP001163152">
    <property type="component" value="Chromosome"/>
</dbReference>
<evidence type="ECO:0000256" key="1">
    <source>
        <dbReference type="SAM" id="MobiDB-lite"/>
    </source>
</evidence>
<proteinExistence type="predicted"/>
<reference evidence="3" key="1">
    <citation type="submission" date="2022-12" db="EMBL/GenBank/DDBJ databases">
        <title>Polyphasic identification of a Novel Hot-Spring Cyanobacterium Ocullathermofonsia sinensis gen nov. sp. nov. and Genomic Insights on its Adaptations to the Thermal Habitat.</title>
        <authorList>
            <person name="Daroch M."/>
            <person name="Tang J."/>
            <person name="Jiang Y."/>
        </authorList>
    </citation>
    <scope>NUCLEOTIDE SEQUENCE</scope>
    <source>
        <strain evidence="3">PKUAC-SCTA174</strain>
    </source>
</reference>
<keyword evidence="2" id="KW-0812">Transmembrane</keyword>
<accession>A0A9E9C7H6</accession>
<sequence>MYKLESEEGFFGGIIIWGIFVLLLWLVGIPAVLCILLGGFAGAAVWLIIAFWRAQKSDDPPKKREEDSAIRPVRRLIQRFPGVGFGDGSVQGSRAPQRITRDPRSGEVQLARRGPIARKRPASSSLREAIRRRKENSSNQL</sequence>
<evidence type="ECO:0000256" key="2">
    <source>
        <dbReference type="SAM" id="Phobius"/>
    </source>
</evidence>
<protein>
    <submittedName>
        <fullName evidence="3">Uncharacterized protein</fullName>
    </submittedName>
</protein>
<dbReference type="KEGG" id="tsin:OXH18_24910"/>
<dbReference type="RefSeq" id="WP_268610252.1">
    <property type="nucleotide sequence ID" value="NZ_CP113797.1"/>
</dbReference>
<organism evidence="3 4">
    <name type="scientific">Thermocoleostomius sinensis A174</name>
    <dbReference type="NCBI Taxonomy" id="2016057"/>
    <lineage>
        <taxon>Bacteria</taxon>
        <taxon>Bacillati</taxon>
        <taxon>Cyanobacteriota</taxon>
        <taxon>Cyanophyceae</taxon>
        <taxon>Oculatellales</taxon>
        <taxon>Oculatellaceae</taxon>
        <taxon>Thermocoleostomius</taxon>
    </lineage>
</organism>
<keyword evidence="4" id="KW-1185">Reference proteome</keyword>
<gene>
    <name evidence="3" type="ORF">OXH18_24910</name>
</gene>
<evidence type="ECO:0000313" key="3">
    <source>
        <dbReference type="EMBL" id="WAL60364.1"/>
    </source>
</evidence>
<keyword evidence="2" id="KW-1133">Transmembrane helix</keyword>
<feature type="transmembrane region" description="Helical" evidence="2">
    <location>
        <begin position="35"/>
        <end position="54"/>
    </location>
</feature>
<feature type="region of interest" description="Disordered" evidence="1">
    <location>
        <begin position="81"/>
        <end position="141"/>
    </location>
</feature>
<name>A0A9E9C7H6_9CYAN</name>
<keyword evidence="2" id="KW-0472">Membrane</keyword>
<feature type="transmembrane region" description="Helical" evidence="2">
    <location>
        <begin position="9"/>
        <end position="29"/>
    </location>
</feature>
<dbReference type="EMBL" id="CP113797">
    <property type="protein sequence ID" value="WAL60364.1"/>
    <property type="molecule type" value="Genomic_DNA"/>
</dbReference>
<dbReference type="AlphaFoldDB" id="A0A9E9C7H6"/>
<evidence type="ECO:0000313" key="4">
    <source>
        <dbReference type="Proteomes" id="UP001163152"/>
    </source>
</evidence>